<comment type="caution">
    <text evidence="1">The sequence shown here is derived from an EMBL/GenBank/DDBJ whole genome shotgun (WGS) entry which is preliminary data.</text>
</comment>
<proteinExistence type="predicted"/>
<organism evidence="1 2">
    <name type="scientific">Roseateles hydrophilus</name>
    <dbReference type="NCBI Taxonomy" id="2975054"/>
    <lineage>
        <taxon>Bacteria</taxon>
        <taxon>Pseudomonadati</taxon>
        <taxon>Pseudomonadota</taxon>
        <taxon>Betaproteobacteria</taxon>
        <taxon>Burkholderiales</taxon>
        <taxon>Sphaerotilaceae</taxon>
        <taxon>Roseateles</taxon>
    </lineage>
</organism>
<keyword evidence="2" id="KW-1185">Reference proteome</keyword>
<evidence type="ECO:0000313" key="1">
    <source>
        <dbReference type="EMBL" id="MCY4743412.1"/>
    </source>
</evidence>
<name>A0ACC6C4V4_9BURK</name>
<sequence length="559" mass="60948">MTALPTQRLTRRLLASLLFTLPLAPLQAQEFTATTDPARAQVTLPEPANPALPSLILIGDSTVRNGRDDGQGKGAEGQWGWGTPIAHYLDTSKINVVNRAVGGLSSRTYRSSGHWERTKPFIKRGDWVVMQFGHNDASPVNDNSRARGVLRGTGPEKEDINNLLTGKPETVFTYGAYLRGYIAEIRAAGATPVVASPVIRKRWEADGVTVTRAGGNFAGWAAEVAKQEGVAFIDLNEWGAKRYEGLGKAVVATLFPPDPETVHTNWLGAAVNAQLVIAGLLQNKVLPEDVYKQRFAPDGSDDRPVVDARKVKVEAPRDAKLPSIVLIGDSTVRSGGQNGAIGWGERLAPLFDTQRVNIVNNAIGGRSSRTFFTEGRWASVLEQLKAGDWLLIQFGHNDGARIGDPAGKNRGSVPGLGDETVEDTRPDGSKEAVHSFGWYLKRYITDAQAKGAKVVVLSPIPHKDRWKPEQPRDFENYAAWGEQVARAQGAHFIDLTLLVAQAYRAVGAERVDGFFSDARTHTNDAGARFNAERVVEGLKRLPDNFFQNMLAKPSKLRLE</sequence>
<evidence type="ECO:0000313" key="2">
    <source>
        <dbReference type="Proteomes" id="UP001076464"/>
    </source>
</evidence>
<dbReference type="Proteomes" id="UP001076464">
    <property type="component" value="Unassembled WGS sequence"/>
</dbReference>
<reference evidence="1" key="1">
    <citation type="submission" date="2022-08" db="EMBL/GenBank/DDBJ databases">
        <title>Genome sequencing of Pelomonas sp. UHG3.</title>
        <authorList>
            <person name="So Y."/>
        </authorList>
    </citation>
    <scope>NUCLEOTIDE SEQUENCE</scope>
    <source>
        <strain evidence="1">UHG3</strain>
    </source>
</reference>
<dbReference type="EMBL" id="JAPPUY010000001">
    <property type="protein sequence ID" value="MCY4743412.1"/>
    <property type="molecule type" value="Genomic_DNA"/>
</dbReference>
<gene>
    <name evidence="1" type="ORF">NYO99_00330</name>
</gene>
<protein>
    <submittedName>
        <fullName evidence="1">Rhamnogalacturonan acetylesterase</fullName>
    </submittedName>
</protein>
<accession>A0ACC6C4V4</accession>